<protein>
    <submittedName>
        <fullName evidence="2">DUF2809 domain-containing protein</fullName>
    </submittedName>
</protein>
<dbReference type="Proteomes" id="UP000541470">
    <property type="component" value="Unassembled WGS sequence"/>
</dbReference>
<gene>
    <name evidence="2" type="ORF">HHL25_07195</name>
</gene>
<feature type="transmembrane region" description="Helical" evidence="1">
    <location>
        <begin position="69"/>
        <end position="87"/>
    </location>
</feature>
<dbReference type="RefSeq" id="WP_169588613.1">
    <property type="nucleotide sequence ID" value="NZ_JABBGK010000001.1"/>
</dbReference>
<dbReference type="AlphaFoldDB" id="A0A7Y0AUT8"/>
<keyword evidence="1" id="KW-0472">Membrane</keyword>
<organism evidence="2 3">
    <name type="scientific">Rhizobium terricola</name>
    <dbReference type="NCBI Taxonomy" id="2728849"/>
    <lineage>
        <taxon>Bacteria</taxon>
        <taxon>Pseudomonadati</taxon>
        <taxon>Pseudomonadota</taxon>
        <taxon>Alphaproteobacteria</taxon>
        <taxon>Hyphomicrobiales</taxon>
        <taxon>Rhizobiaceae</taxon>
        <taxon>Rhizobium/Agrobacterium group</taxon>
        <taxon>Rhizobium</taxon>
    </lineage>
</organism>
<evidence type="ECO:0000313" key="3">
    <source>
        <dbReference type="Proteomes" id="UP000541470"/>
    </source>
</evidence>
<accession>A0A7Y0AUT8</accession>
<keyword evidence="3" id="KW-1185">Reference proteome</keyword>
<proteinExistence type="predicted"/>
<keyword evidence="1" id="KW-0812">Transmembrane</keyword>
<dbReference type="EMBL" id="JABBGK010000001">
    <property type="protein sequence ID" value="NML73908.1"/>
    <property type="molecule type" value="Genomic_DNA"/>
</dbReference>
<keyword evidence="1" id="KW-1133">Transmembrane helix</keyword>
<feature type="transmembrane region" description="Helical" evidence="1">
    <location>
        <begin position="41"/>
        <end position="62"/>
    </location>
</feature>
<feature type="transmembrane region" description="Helical" evidence="1">
    <location>
        <begin position="107"/>
        <end position="127"/>
    </location>
</feature>
<dbReference type="InterPro" id="IPR021257">
    <property type="entry name" value="DUF2809"/>
</dbReference>
<name>A0A7Y0AUT8_9HYPH</name>
<evidence type="ECO:0000313" key="2">
    <source>
        <dbReference type="EMBL" id="NML73908.1"/>
    </source>
</evidence>
<comment type="caution">
    <text evidence="2">The sequence shown here is derived from an EMBL/GenBank/DDBJ whole genome shotgun (WGS) entry which is preliminary data.</text>
</comment>
<evidence type="ECO:0000256" key="1">
    <source>
        <dbReference type="SAM" id="Phobius"/>
    </source>
</evidence>
<sequence>MDKLKARSSNRLKPLAAAALVIATGTTLRLAGYEAGLPYVVVKYGGSLLWGAMVYLLVTVALPARPRLGILLSLIIAIAVELFRLYHTPWLDAFRLTLAGALLLGRIFSVWNIVAYIVGIAVAAAIAGRRHR</sequence>
<reference evidence="2 3" key="1">
    <citation type="submission" date="2020-04" db="EMBL/GenBank/DDBJ databases">
        <title>Rhizobium sp. S-51 isolated from soil.</title>
        <authorList>
            <person name="Dahal R.H."/>
        </authorList>
    </citation>
    <scope>NUCLEOTIDE SEQUENCE [LARGE SCALE GENOMIC DNA]</scope>
    <source>
        <strain evidence="2 3">S-51</strain>
    </source>
</reference>
<dbReference type="Pfam" id="PF10990">
    <property type="entry name" value="DUF2809"/>
    <property type="match status" value="1"/>
</dbReference>